<dbReference type="InterPro" id="IPR036116">
    <property type="entry name" value="FN3_sf"/>
</dbReference>
<protein>
    <submittedName>
        <fullName evidence="3">Putative fibronectin type III domain protein</fullName>
    </submittedName>
</protein>
<keyword evidence="1" id="KW-0677">Repeat</keyword>
<gene>
    <name evidence="3" type="ORF">ALOHA_HF4000APKG2O16ctg6g1</name>
</gene>
<dbReference type="InterPro" id="IPR006626">
    <property type="entry name" value="PbH1"/>
</dbReference>
<dbReference type="Gene3D" id="2.60.40.10">
    <property type="entry name" value="Immunoglobulins"/>
    <property type="match status" value="1"/>
</dbReference>
<dbReference type="Gene3D" id="2.160.20.10">
    <property type="entry name" value="Single-stranded right-handed beta-helix, Pectin lyase-like"/>
    <property type="match status" value="2"/>
</dbReference>
<dbReference type="SUPFAM" id="SSF51126">
    <property type="entry name" value="Pectin lyase-like"/>
    <property type="match status" value="3"/>
</dbReference>
<dbReference type="Pfam" id="PF13229">
    <property type="entry name" value="Beta_helix"/>
    <property type="match status" value="1"/>
</dbReference>
<organism evidence="3">
    <name type="scientific">uncultured marine crenarchaeote HF4000_APKG2O16</name>
    <dbReference type="NCBI Taxonomy" id="455582"/>
    <lineage>
        <taxon>Archaea</taxon>
        <taxon>Nitrososphaerota</taxon>
        <taxon>Nitrososphaeria</taxon>
        <taxon>Nitrosopumilales</taxon>
        <taxon>environmental samples</taxon>
    </lineage>
</organism>
<dbReference type="InterPro" id="IPR011050">
    <property type="entry name" value="Pectin_lyase_fold/virulence"/>
</dbReference>
<dbReference type="AlphaFoldDB" id="B3T6W1"/>
<dbReference type="InterPro" id="IPR007742">
    <property type="entry name" value="NosD_dom"/>
</dbReference>
<accession>B3T6W1</accession>
<dbReference type="InterPro" id="IPR011459">
    <property type="entry name" value="DUF1565"/>
</dbReference>
<dbReference type="InterPro" id="IPR012334">
    <property type="entry name" value="Pectin_lyas_fold"/>
</dbReference>
<dbReference type="CDD" id="cd00063">
    <property type="entry name" value="FN3"/>
    <property type="match status" value="1"/>
</dbReference>
<evidence type="ECO:0000256" key="1">
    <source>
        <dbReference type="ARBA" id="ARBA00022737"/>
    </source>
</evidence>
<name>B3T6W1_9ARCH</name>
<dbReference type="InterPro" id="IPR003961">
    <property type="entry name" value="FN3_dom"/>
</dbReference>
<dbReference type="PANTHER" id="PTHR22990">
    <property type="entry name" value="F-BOX ONLY PROTEIN"/>
    <property type="match status" value="1"/>
</dbReference>
<dbReference type="EMBL" id="EU016627">
    <property type="protein sequence ID" value="ABZ08320.1"/>
    <property type="molecule type" value="Genomic_DNA"/>
</dbReference>
<evidence type="ECO:0000313" key="3">
    <source>
        <dbReference type="EMBL" id="ABZ08320.1"/>
    </source>
</evidence>
<dbReference type="Pfam" id="PF07602">
    <property type="entry name" value="DUF1565"/>
    <property type="match status" value="1"/>
</dbReference>
<reference evidence="3" key="1">
    <citation type="journal article" date="2008" name="ISME J.">
        <title>Genomic patterns of recombination, clonal divergence and environment in marine microbial populations.</title>
        <authorList>
            <person name="Konstantinidis K.T."/>
            <person name="Delong E.F."/>
        </authorList>
    </citation>
    <scope>NUCLEOTIDE SEQUENCE</scope>
</reference>
<dbReference type="PANTHER" id="PTHR22990:SF15">
    <property type="entry name" value="F-BOX ONLY PROTEIN 10"/>
    <property type="match status" value="1"/>
</dbReference>
<dbReference type="InterPro" id="IPR039448">
    <property type="entry name" value="Beta_helix"/>
</dbReference>
<evidence type="ECO:0000259" key="2">
    <source>
        <dbReference type="PROSITE" id="PS50853"/>
    </source>
</evidence>
<sequence length="722" mass="78257">MLVIAVQSGSASFAVDQTTNGTKGEISGASWNSSVALKPPTSLTVAGTDGKITLRWNSTSGANISKYRIYRATSSPAGTLTDSVTNAPPDTFYVDSNVSNGTTYYYRITSVDSDGNVSNYSDEVSATPRGLKYVATTGNNSNNGSSSSPYKTIQYAIDNTTAGDTIYVADGTYEENVNLNNKWVSIRSQKGYANCIIQATSNSNDVITASSGETKKTEVIGFTIKGGNSGVKCTNNSAPTITNCLLKENIYAILAEADAIDGNFYGNIYSNNNNSFISISGSTFGFVNDNITRTWKKDGAPYIITQDLTIKGNGSGSTYRTATLVIESGTTIKFKKDIDLYVGTTNSLDRGALQATGVTFQAFNVDGWNGIDFLSYTDDKNTFLDSCTIQDASQAVSCTSASPTIKNSTLKKNTDAIVCDPGSGPTITNNVFSETVNYPIRIYASQIDSNIFGNTYSNNPYGFVYVISGSSYKISSDSRVYDWLKDGVPYVMSDDLYIYETSTSTNNTPKLKIYPGVTIKFPKDKGIEVGSSDSRYTGTLDAKGVTFTVADTTNNARWAGIDLEAGSTNEKTVLDSNIVEYAKRGFEINGNSSPVIKNNTIRYNSDYGIYSSDNGFDMRITGNTFLENKYPVAVRTHDLDSTLYGNTYTNNTNNYIQVTSDRIADHSRTFDWVNDGVPYVLDGHLNVYESTNDQNGDAHAAVLKIYPGVTVRFPKENYLEAR</sequence>
<dbReference type="PROSITE" id="PS50853">
    <property type="entry name" value="FN3"/>
    <property type="match status" value="1"/>
</dbReference>
<dbReference type="InterPro" id="IPR013783">
    <property type="entry name" value="Ig-like_fold"/>
</dbReference>
<dbReference type="SUPFAM" id="SSF49265">
    <property type="entry name" value="Fibronectin type III"/>
    <property type="match status" value="1"/>
</dbReference>
<feature type="domain" description="Fibronectin type-III" evidence="2">
    <location>
        <begin position="39"/>
        <end position="131"/>
    </location>
</feature>
<dbReference type="Pfam" id="PF05048">
    <property type="entry name" value="NosD"/>
    <property type="match status" value="1"/>
</dbReference>
<dbReference type="SMART" id="SM00710">
    <property type="entry name" value="PbH1"/>
    <property type="match status" value="8"/>
</dbReference>
<proteinExistence type="predicted"/>
<dbReference type="InterPro" id="IPR051550">
    <property type="entry name" value="SCF-Subunits/Alg-Epimerases"/>
</dbReference>